<protein>
    <submittedName>
        <fullName evidence="2">Uncharacterized protein</fullName>
    </submittedName>
</protein>
<keyword evidence="1" id="KW-1133">Transmembrane helix</keyword>
<feature type="transmembrane region" description="Helical" evidence="1">
    <location>
        <begin position="29"/>
        <end position="46"/>
    </location>
</feature>
<feature type="transmembrane region" description="Helical" evidence="1">
    <location>
        <begin position="66"/>
        <end position="85"/>
    </location>
</feature>
<reference evidence="2 3" key="1">
    <citation type="submission" date="2018-04" db="EMBL/GenBank/DDBJ databases">
        <title>Complete genome uncultured novel isolate.</title>
        <authorList>
            <person name="Merlino G."/>
        </authorList>
    </citation>
    <scope>NUCLEOTIDE SEQUENCE [LARGE SCALE GENOMIC DNA]</scope>
    <source>
        <strain evidence="3">R1DC9</strain>
    </source>
</reference>
<dbReference type="KEGG" id="fpf:DCC35_14670"/>
<name>A0A4D7K4X1_9BACT</name>
<evidence type="ECO:0000256" key="1">
    <source>
        <dbReference type="SAM" id="Phobius"/>
    </source>
</evidence>
<dbReference type="Proteomes" id="UP000298616">
    <property type="component" value="Chromosome"/>
</dbReference>
<accession>A0A4D7K4X1</accession>
<keyword evidence="1" id="KW-0812">Transmembrane</keyword>
<dbReference type="EMBL" id="CP028923">
    <property type="protein sequence ID" value="QCK15894.1"/>
    <property type="molecule type" value="Genomic_DNA"/>
</dbReference>
<keyword evidence="3" id="KW-1185">Reference proteome</keyword>
<proteinExistence type="predicted"/>
<sequence length="91" mass="9874">MKITRLAYMGDFHNLQPNTYCMKKGSNKYFIITIMIFMMVLSVYVVSAQPGGGPPPPPPPPTAVPFGGLELLLAAGAALGIKKFVDYRKKG</sequence>
<keyword evidence="1" id="KW-0472">Membrane</keyword>
<organism evidence="2 3">
    <name type="scientific">Mangrovivirga cuniculi</name>
    <dbReference type="NCBI Taxonomy" id="2715131"/>
    <lineage>
        <taxon>Bacteria</taxon>
        <taxon>Pseudomonadati</taxon>
        <taxon>Bacteroidota</taxon>
        <taxon>Cytophagia</taxon>
        <taxon>Cytophagales</taxon>
        <taxon>Mangrovivirgaceae</taxon>
        <taxon>Mangrovivirga</taxon>
    </lineage>
</organism>
<evidence type="ECO:0000313" key="3">
    <source>
        <dbReference type="Proteomes" id="UP000298616"/>
    </source>
</evidence>
<evidence type="ECO:0000313" key="2">
    <source>
        <dbReference type="EMBL" id="QCK15894.1"/>
    </source>
</evidence>
<gene>
    <name evidence="2" type="ORF">DCC35_14670</name>
</gene>
<dbReference type="AlphaFoldDB" id="A0A4D7K4X1"/>